<dbReference type="EMBL" id="JANHOG010001615">
    <property type="protein sequence ID" value="KAJ3534312.1"/>
    <property type="molecule type" value="Genomic_DNA"/>
</dbReference>
<sequence length="129" mass="13998">MNPFASSLLQADAHASAFEDYADDSLSCPGLQGFRLPPTLDKPEALTCIDPKAIFGEPFRPDDGMDFSLSLFDEMDNYSMAAQSYTSLEDCEEFSFSYDVPPSNISTPAALSTRLTSSEPYGTGSSVLR</sequence>
<organism evidence="1 2">
    <name type="scientific">Phlebia brevispora</name>
    <dbReference type="NCBI Taxonomy" id="194682"/>
    <lineage>
        <taxon>Eukaryota</taxon>
        <taxon>Fungi</taxon>
        <taxon>Dikarya</taxon>
        <taxon>Basidiomycota</taxon>
        <taxon>Agaricomycotina</taxon>
        <taxon>Agaricomycetes</taxon>
        <taxon>Polyporales</taxon>
        <taxon>Meruliaceae</taxon>
        <taxon>Phlebia</taxon>
    </lineage>
</organism>
<comment type="caution">
    <text evidence="1">The sequence shown here is derived from an EMBL/GenBank/DDBJ whole genome shotgun (WGS) entry which is preliminary data.</text>
</comment>
<proteinExistence type="predicted"/>
<evidence type="ECO:0000313" key="1">
    <source>
        <dbReference type="EMBL" id="KAJ3534312.1"/>
    </source>
</evidence>
<accession>A0ACC1S8Q3</accession>
<name>A0ACC1S8Q3_9APHY</name>
<dbReference type="Proteomes" id="UP001148662">
    <property type="component" value="Unassembled WGS sequence"/>
</dbReference>
<reference evidence="1" key="1">
    <citation type="submission" date="2022-07" db="EMBL/GenBank/DDBJ databases">
        <title>Genome Sequence of Phlebia brevispora.</title>
        <authorList>
            <person name="Buettner E."/>
        </authorList>
    </citation>
    <scope>NUCLEOTIDE SEQUENCE</scope>
    <source>
        <strain evidence="1">MPL23</strain>
    </source>
</reference>
<keyword evidence="2" id="KW-1185">Reference proteome</keyword>
<protein>
    <submittedName>
        <fullName evidence="1">Uncharacterized protein</fullName>
    </submittedName>
</protein>
<evidence type="ECO:0000313" key="2">
    <source>
        <dbReference type="Proteomes" id="UP001148662"/>
    </source>
</evidence>
<gene>
    <name evidence="1" type="ORF">NM688_g7155</name>
</gene>